<reference evidence="1" key="1">
    <citation type="submission" date="2017-08" db="EMBL/GenBank/DDBJ databases">
        <authorList>
            <person name="Polle J.E."/>
            <person name="Barry K."/>
            <person name="Cushman J."/>
            <person name="Schmutz J."/>
            <person name="Tran D."/>
            <person name="Hathwaick L.T."/>
            <person name="Yim W.C."/>
            <person name="Jenkins J."/>
            <person name="Mckie-Krisberg Z.M."/>
            <person name="Prochnik S."/>
            <person name="Lindquist E."/>
            <person name="Dockter R.B."/>
            <person name="Adam C."/>
            <person name="Molina H."/>
            <person name="Bunkerborg J."/>
            <person name="Jin E."/>
            <person name="Buchheim M."/>
            <person name="Magnuson J."/>
        </authorList>
    </citation>
    <scope>NUCLEOTIDE SEQUENCE</scope>
    <source>
        <strain evidence="1">CCAP 19/18</strain>
    </source>
</reference>
<organism evidence="1 2">
    <name type="scientific">Dunaliella salina</name>
    <name type="common">Green alga</name>
    <name type="synonym">Protococcus salinus</name>
    <dbReference type="NCBI Taxonomy" id="3046"/>
    <lineage>
        <taxon>Eukaryota</taxon>
        <taxon>Viridiplantae</taxon>
        <taxon>Chlorophyta</taxon>
        <taxon>core chlorophytes</taxon>
        <taxon>Chlorophyceae</taxon>
        <taxon>CS clade</taxon>
        <taxon>Chlamydomonadales</taxon>
        <taxon>Dunaliellaceae</taxon>
        <taxon>Dunaliella</taxon>
    </lineage>
</organism>
<evidence type="ECO:0000313" key="2">
    <source>
        <dbReference type="Proteomes" id="UP000815325"/>
    </source>
</evidence>
<protein>
    <submittedName>
        <fullName evidence="1">Uncharacterized protein</fullName>
    </submittedName>
</protein>
<dbReference type="EMBL" id="MU069467">
    <property type="protein sequence ID" value="KAF5842167.1"/>
    <property type="molecule type" value="Genomic_DNA"/>
</dbReference>
<name>A0ABQ7H5N2_DUNSA</name>
<evidence type="ECO:0000313" key="1">
    <source>
        <dbReference type="EMBL" id="KAF5842167.1"/>
    </source>
</evidence>
<accession>A0ABQ7H5N2</accession>
<proteinExistence type="predicted"/>
<gene>
    <name evidence="1" type="ORF">DUNSADRAFT_8854</name>
</gene>
<feature type="non-terminal residue" evidence="1">
    <location>
        <position position="1"/>
    </location>
</feature>
<dbReference type="Proteomes" id="UP000815325">
    <property type="component" value="Unassembled WGS sequence"/>
</dbReference>
<comment type="caution">
    <text evidence="1">The sequence shown here is derived from an EMBL/GenBank/DDBJ whole genome shotgun (WGS) entry which is preliminary data.</text>
</comment>
<keyword evidence="2" id="KW-1185">Reference proteome</keyword>
<sequence>VRRELRNHIHLTRSCFIFFAALSPTHRSHELMAMRMQDFYEFVRCCNLSDPRSPFCEPCCMEAIFKASKGPAGFGGVQQQQGPLQESMATQPYLNRSEFLECIVRLAIAKHIRATHDVNGQPNVANAVERLLEEDIEPNLSPSAKVRL</sequence>